<protein>
    <submittedName>
        <fullName evidence="1">Uncharacterized protein</fullName>
    </submittedName>
</protein>
<sequence length="55" mass="6104">LLPSQRSPSKSSILTNRIPKNISADQQIYYLSVSTTATATGVTGRMEKIYFRLSL</sequence>
<name>A0A0B7AV13_9EUPU</name>
<gene>
    <name evidence="1" type="primary">ORF138664</name>
</gene>
<reference evidence="1" key="1">
    <citation type="submission" date="2014-12" db="EMBL/GenBank/DDBJ databases">
        <title>Insight into the proteome of Arion vulgaris.</title>
        <authorList>
            <person name="Aradska J."/>
            <person name="Bulat T."/>
            <person name="Smidak R."/>
            <person name="Sarate P."/>
            <person name="Gangsoo J."/>
            <person name="Sialana F."/>
            <person name="Bilban M."/>
            <person name="Lubec G."/>
        </authorList>
    </citation>
    <scope>NUCLEOTIDE SEQUENCE</scope>
    <source>
        <tissue evidence="1">Skin</tissue>
    </source>
</reference>
<accession>A0A0B7AV13</accession>
<dbReference type="EMBL" id="HACG01036850">
    <property type="protein sequence ID" value="CEK83715.1"/>
    <property type="molecule type" value="Transcribed_RNA"/>
</dbReference>
<feature type="non-terminal residue" evidence="1">
    <location>
        <position position="1"/>
    </location>
</feature>
<proteinExistence type="predicted"/>
<evidence type="ECO:0000313" key="1">
    <source>
        <dbReference type="EMBL" id="CEK83715.1"/>
    </source>
</evidence>
<dbReference type="AlphaFoldDB" id="A0A0B7AV13"/>
<organism evidence="1">
    <name type="scientific">Arion vulgaris</name>
    <dbReference type="NCBI Taxonomy" id="1028688"/>
    <lineage>
        <taxon>Eukaryota</taxon>
        <taxon>Metazoa</taxon>
        <taxon>Spiralia</taxon>
        <taxon>Lophotrochozoa</taxon>
        <taxon>Mollusca</taxon>
        <taxon>Gastropoda</taxon>
        <taxon>Heterobranchia</taxon>
        <taxon>Euthyneura</taxon>
        <taxon>Panpulmonata</taxon>
        <taxon>Eupulmonata</taxon>
        <taxon>Stylommatophora</taxon>
        <taxon>Helicina</taxon>
        <taxon>Arionoidea</taxon>
        <taxon>Arionidae</taxon>
        <taxon>Arion</taxon>
    </lineage>
</organism>